<dbReference type="SUPFAM" id="SSF53474">
    <property type="entry name" value="alpha/beta-Hydrolases"/>
    <property type="match status" value="1"/>
</dbReference>
<evidence type="ECO:0000313" key="1">
    <source>
        <dbReference type="EMBL" id="MBT2159659.1"/>
    </source>
</evidence>
<reference evidence="2" key="2">
    <citation type="submission" date="2023-07" db="EMBL/GenBank/DDBJ databases">
        <title>Zobellia barbeyronii sp. nov., a new marine flavobacterium, isolated from green and red algae.</title>
        <authorList>
            <person name="Nedashkovskaya O.I."/>
            <person name="Otstavnykh N."/>
            <person name="Zhukova N."/>
            <person name="Guzev K."/>
            <person name="Chausova V."/>
            <person name="Tekutyeva L."/>
            <person name="Mikhailov V."/>
            <person name="Isaeva M."/>
        </authorList>
    </citation>
    <scope>NUCLEOTIDE SEQUENCE [LARGE SCALE GENOMIC DNA]</scope>
    <source>
        <strain evidence="2">KMM 6746</strain>
    </source>
</reference>
<dbReference type="RefSeq" id="WP_214609959.1">
    <property type="nucleotide sequence ID" value="NZ_JACATN010000001.1"/>
</dbReference>
<comment type="caution">
    <text evidence="1">The sequence shown here is derived from an EMBL/GenBank/DDBJ whole genome shotgun (WGS) entry which is preliminary data.</text>
</comment>
<dbReference type="InterPro" id="IPR029058">
    <property type="entry name" value="AB_hydrolase_fold"/>
</dbReference>
<organism evidence="1 2">
    <name type="scientific">Zobellia barbeyronii</name>
    <dbReference type="NCBI Taxonomy" id="2748009"/>
    <lineage>
        <taxon>Bacteria</taxon>
        <taxon>Pseudomonadati</taxon>
        <taxon>Bacteroidota</taxon>
        <taxon>Flavobacteriia</taxon>
        <taxon>Flavobacteriales</taxon>
        <taxon>Flavobacteriaceae</taxon>
        <taxon>Zobellia</taxon>
    </lineage>
</organism>
<evidence type="ECO:0008006" key="3">
    <source>
        <dbReference type="Google" id="ProtNLM"/>
    </source>
</evidence>
<sequence length="308" mass="35067">MKHFSILLFFLICKIGSSQSVEKIVLDEEDKTSGYYLAVVPAENKIEGVLVLLPGFGQQAETIFPETKLHKEAFKNNILTIGFAAGSRLLLEQEIQEKFTKVLQDVIERFSVDKGRFVIGGFSAGGTIALRYTELCLESPENYPIVPKGVFVVDSPIDVFRLWEGFEETIKNDKSEIAVQEAKYITELLTGKYGIPAENVSTYSKMNPFSMNREYGENEVYLKNIAVRTYHDVDISWRLQNRYQSAKNQNFMATSELINRLLILGNERAQFIQTLGTGYRSDGQRHPHSWSIVDEVECIEWVKNILSK</sequence>
<name>A0ABS5W8W7_9FLAO</name>
<evidence type="ECO:0000313" key="2">
    <source>
        <dbReference type="Proteomes" id="UP000740413"/>
    </source>
</evidence>
<dbReference type="Proteomes" id="UP000740413">
    <property type="component" value="Unassembled WGS sequence"/>
</dbReference>
<proteinExistence type="predicted"/>
<dbReference type="EMBL" id="JACATN010000001">
    <property type="protein sequence ID" value="MBT2159659.1"/>
    <property type="molecule type" value="Genomic_DNA"/>
</dbReference>
<reference evidence="1 2" key="1">
    <citation type="submission" date="2020-06" db="EMBL/GenBank/DDBJ databases">
        <authorList>
            <person name="Isaeva M.P."/>
            <person name="Chernysheva N.Y."/>
        </authorList>
    </citation>
    <scope>NUCLEOTIDE SEQUENCE [LARGE SCALE GENOMIC DNA]</scope>
    <source>
        <strain evidence="1 2">KMM 6746</strain>
    </source>
</reference>
<keyword evidence="2" id="KW-1185">Reference proteome</keyword>
<dbReference type="Gene3D" id="3.40.50.1820">
    <property type="entry name" value="alpha/beta hydrolase"/>
    <property type="match status" value="1"/>
</dbReference>
<accession>A0ABS5W8W7</accession>
<gene>
    <name evidence="1" type="ORF">HW347_00195</name>
</gene>
<protein>
    <recommendedName>
        <fullName evidence="3">Alpha/beta hydrolase</fullName>
    </recommendedName>
</protein>